<dbReference type="InterPro" id="IPR005569">
    <property type="entry name" value="Arc_DNA-bd_dom"/>
</dbReference>
<dbReference type="Gene3D" id="1.10.1220.10">
    <property type="entry name" value="Met repressor-like"/>
    <property type="match status" value="1"/>
</dbReference>
<protein>
    <submittedName>
        <fullName evidence="2">Regulatory protein</fullName>
    </submittedName>
</protein>
<organism evidence="2 3">
    <name type="scientific">Salmonella enterica I</name>
    <dbReference type="NCBI Taxonomy" id="59201"/>
    <lineage>
        <taxon>Bacteria</taxon>
        <taxon>Pseudomonadati</taxon>
        <taxon>Pseudomonadota</taxon>
        <taxon>Gammaproteobacteria</taxon>
        <taxon>Enterobacterales</taxon>
        <taxon>Enterobacteriaceae</taxon>
        <taxon>Salmonella</taxon>
    </lineage>
</organism>
<name>A0A379V4M4_SALET</name>
<evidence type="ECO:0000313" key="3">
    <source>
        <dbReference type="Proteomes" id="UP000255534"/>
    </source>
</evidence>
<dbReference type="SUPFAM" id="SSF47598">
    <property type="entry name" value="Ribbon-helix-helix"/>
    <property type="match status" value="1"/>
</dbReference>
<dbReference type="InterPro" id="IPR013321">
    <property type="entry name" value="Arc_rbn_hlx_hlx"/>
</dbReference>
<evidence type="ECO:0000313" key="2">
    <source>
        <dbReference type="EMBL" id="SUG74642.1"/>
    </source>
</evidence>
<dbReference type="GO" id="GO:0043565">
    <property type="term" value="F:sequence-specific DNA binding"/>
    <property type="evidence" value="ECO:0007669"/>
    <property type="project" value="UniProtKB-ARBA"/>
</dbReference>
<dbReference type="Pfam" id="PF03869">
    <property type="entry name" value="Arc"/>
    <property type="match status" value="1"/>
</dbReference>
<proteinExistence type="predicted"/>
<gene>
    <name evidence="2" type="ORF">NCTC5798_05961</name>
</gene>
<feature type="domain" description="Arc-like DNA binding" evidence="1">
    <location>
        <begin position="10"/>
        <end position="49"/>
    </location>
</feature>
<evidence type="ECO:0000259" key="1">
    <source>
        <dbReference type="Pfam" id="PF03869"/>
    </source>
</evidence>
<dbReference type="Proteomes" id="UP000255534">
    <property type="component" value="Unassembled WGS sequence"/>
</dbReference>
<dbReference type="EMBL" id="UGXK01000001">
    <property type="protein sequence ID" value="SUG74642.1"/>
    <property type="molecule type" value="Genomic_DNA"/>
</dbReference>
<dbReference type="InterPro" id="IPR010985">
    <property type="entry name" value="Ribbon_hlx_hlx"/>
</dbReference>
<dbReference type="GO" id="GO:0006355">
    <property type="term" value="P:regulation of DNA-templated transcription"/>
    <property type="evidence" value="ECO:0007669"/>
    <property type="project" value="InterPro"/>
</dbReference>
<dbReference type="AlphaFoldDB" id="A0A379V4M4"/>
<sequence length="50" mass="5706">MENEVSRILVRMPQSLKDAIGGRAKEECRSFNSEVIKRLMDSLKREGVVV</sequence>
<reference evidence="2 3" key="1">
    <citation type="submission" date="2018-06" db="EMBL/GenBank/DDBJ databases">
        <authorList>
            <consortium name="Pathogen Informatics"/>
            <person name="Doyle S."/>
        </authorList>
    </citation>
    <scope>NUCLEOTIDE SEQUENCE [LARGE SCALE GENOMIC DNA]</scope>
    <source>
        <strain evidence="2 3">NCTC5798</strain>
    </source>
</reference>
<accession>A0A379V4M4</accession>